<reference evidence="2 3" key="1">
    <citation type="submission" date="2021-03" db="EMBL/GenBank/DDBJ databases">
        <title>Enterococcal diversity collection.</title>
        <authorList>
            <person name="Gilmore M.S."/>
            <person name="Schwartzman J."/>
            <person name="Van Tyne D."/>
            <person name="Martin M."/>
            <person name="Earl A.M."/>
            <person name="Manson A.L."/>
            <person name="Straub T."/>
            <person name="Salamzade R."/>
            <person name="Saavedra J."/>
            <person name="Lebreton F."/>
            <person name="Prichula J."/>
            <person name="Schaufler K."/>
            <person name="Gaca A."/>
            <person name="Sgardioli B."/>
            <person name="Wagenaar J."/>
            <person name="Strong T."/>
        </authorList>
    </citation>
    <scope>NUCLEOTIDE SEQUENCE [LARGE SCALE GENOMIC DNA]</scope>
    <source>
        <strain evidence="2 3">DIV0080</strain>
    </source>
</reference>
<protein>
    <submittedName>
        <fullName evidence="2">Uncharacterized protein</fullName>
    </submittedName>
</protein>
<organism evidence="2 3">
    <name type="scientific">Candidatus Vagococcus giribetii</name>
    <dbReference type="NCBI Taxonomy" id="2230876"/>
    <lineage>
        <taxon>Bacteria</taxon>
        <taxon>Bacillati</taxon>
        <taxon>Bacillota</taxon>
        <taxon>Bacilli</taxon>
        <taxon>Lactobacillales</taxon>
        <taxon>Enterococcaceae</taxon>
        <taxon>Vagococcus</taxon>
    </lineage>
</organism>
<evidence type="ECO:0000256" key="1">
    <source>
        <dbReference type="SAM" id="Phobius"/>
    </source>
</evidence>
<keyword evidence="1" id="KW-0812">Transmembrane</keyword>
<evidence type="ECO:0000313" key="2">
    <source>
        <dbReference type="EMBL" id="MBO0476475.1"/>
    </source>
</evidence>
<comment type="caution">
    <text evidence="2">The sequence shown here is derived from an EMBL/GenBank/DDBJ whole genome shotgun (WGS) entry which is preliminary data.</text>
</comment>
<keyword evidence="3" id="KW-1185">Reference proteome</keyword>
<proteinExistence type="predicted"/>
<evidence type="ECO:0000313" key="3">
    <source>
        <dbReference type="Proteomes" id="UP000664857"/>
    </source>
</evidence>
<dbReference type="Proteomes" id="UP000664857">
    <property type="component" value="Unassembled WGS sequence"/>
</dbReference>
<dbReference type="RefSeq" id="WP_206965496.1">
    <property type="nucleotide sequence ID" value="NZ_JAFLVX010000015.1"/>
</dbReference>
<name>A0ABS3HRX3_9ENTE</name>
<keyword evidence="1" id="KW-1133">Transmembrane helix</keyword>
<accession>A0ABS3HRX3</accession>
<feature type="transmembrane region" description="Helical" evidence="1">
    <location>
        <begin position="46"/>
        <end position="64"/>
    </location>
</feature>
<gene>
    <name evidence="2" type="ORF">DOK76_05290</name>
</gene>
<feature type="transmembrane region" description="Helical" evidence="1">
    <location>
        <begin position="6"/>
        <end position="25"/>
    </location>
</feature>
<keyword evidence="1" id="KW-0472">Membrane</keyword>
<dbReference type="EMBL" id="JAFLVX010000015">
    <property type="protein sequence ID" value="MBO0476475.1"/>
    <property type="molecule type" value="Genomic_DNA"/>
</dbReference>
<sequence>MKDYLWIIVAGTCAILAFLFFILTITNSTSLIQRLKKSKLHIITNIAVLLIGLGNIGMVIYLLLDLREQINFFSMIHYL</sequence>